<dbReference type="EMBL" id="WNDS01000003">
    <property type="protein sequence ID" value="KAF1014608.1"/>
    <property type="molecule type" value="Genomic_DNA"/>
</dbReference>
<evidence type="ECO:0000256" key="1">
    <source>
        <dbReference type="SAM" id="Phobius"/>
    </source>
</evidence>
<sequence>MMVHDDYSVFGRPHTRVQKFWYWFDHFSWTTAFFVSSTAFVLWLWRLAAHAPVPRLHPQVAALKVECVHDEMIELAVRLRMMPMPEGQSYRTLEDIRASAERTVKVRDVLALAEVLQLEAQMLADIADHIEAAGNCVPYRCQEVLGRIGLLRNARTQAAETNAVLHGVLALPPGTQVALEGDLGRLRNGWGDSFTDAFFHVATLLDLQQVHAGMVQDYPNREPLVAAVQVLLGKRR</sequence>
<evidence type="ECO:0008006" key="4">
    <source>
        <dbReference type="Google" id="ProtNLM"/>
    </source>
</evidence>
<organism evidence="2 3">
    <name type="scientific">Stenotrophomonas maltophilia</name>
    <name type="common">Pseudomonas maltophilia</name>
    <name type="synonym">Xanthomonas maltophilia</name>
    <dbReference type="NCBI Taxonomy" id="40324"/>
    <lineage>
        <taxon>Bacteria</taxon>
        <taxon>Pseudomonadati</taxon>
        <taxon>Pseudomonadota</taxon>
        <taxon>Gammaproteobacteria</taxon>
        <taxon>Lysobacterales</taxon>
        <taxon>Lysobacteraceae</taxon>
        <taxon>Stenotrophomonas</taxon>
        <taxon>Stenotrophomonas maltophilia group</taxon>
    </lineage>
</organism>
<protein>
    <recommendedName>
        <fullName evidence="4">Transmembrane protein</fullName>
    </recommendedName>
</protein>
<evidence type="ECO:0000313" key="2">
    <source>
        <dbReference type="EMBL" id="KAF1014608.1"/>
    </source>
</evidence>
<keyword evidence="1" id="KW-1133">Transmembrane helix</keyword>
<accession>A0A7V8FFK0</accession>
<keyword evidence="1" id="KW-0472">Membrane</keyword>
<name>A0A7V8FFK0_STEMA</name>
<dbReference type="Proteomes" id="UP000487117">
    <property type="component" value="Unassembled WGS sequence"/>
</dbReference>
<reference evidence="3" key="1">
    <citation type="journal article" date="2020" name="MBio">
        <title>Horizontal gene transfer to a defensive symbiont with a reduced genome amongst a multipartite beetle microbiome.</title>
        <authorList>
            <person name="Waterworth S.C."/>
            <person name="Florez L.V."/>
            <person name="Rees E.R."/>
            <person name="Hertweck C."/>
            <person name="Kaltenpoth M."/>
            <person name="Kwan J.C."/>
        </authorList>
    </citation>
    <scope>NUCLEOTIDE SEQUENCE [LARGE SCALE GENOMIC DNA]</scope>
</reference>
<dbReference type="AlphaFoldDB" id="A0A7V8FFK0"/>
<proteinExistence type="predicted"/>
<feature type="transmembrane region" description="Helical" evidence="1">
    <location>
        <begin position="20"/>
        <end position="45"/>
    </location>
</feature>
<evidence type="ECO:0000313" key="3">
    <source>
        <dbReference type="Proteomes" id="UP000487117"/>
    </source>
</evidence>
<gene>
    <name evidence="2" type="ORF">GAK31_02095</name>
</gene>
<comment type="caution">
    <text evidence="2">The sequence shown here is derived from an EMBL/GenBank/DDBJ whole genome shotgun (WGS) entry which is preliminary data.</text>
</comment>
<keyword evidence="1" id="KW-0812">Transmembrane</keyword>